<feature type="region of interest" description="Disordered" evidence="1">
    <location>
        <begin position="641"/>
        <end position="690"/>
    </location>
</feature>
<feature type="compositionally biased region" description="Acidic residues" evidence="1">
    <location>
        <begin position="805"/>
        <end position="817"/>
    </location>
</feature>
<reference evidence="2 3" key="1">
    <citation type="submission" date="2024-04" db="EMBL/GenBank/DDBJ databases">
        <title>Tritrichomonas musculus Genome.</title>
        <authorList>
            <person name="Alves-Ferreira E."/>
            <person name="Grigg M."/>
            <person name="Lorenzi H."/>
            <person name="Galac M."/>
        </authorList>
    </citation>
    <scope>NUCLEOTIDE SEQUENCE [LARGE SCALE GENOMIC DNA]</scope>
    <source>
        <strain evidence="2 3">EAF2021</strain>
    </source>
</reference>
<feature type="region of interest" description="Disordered" evidence="1">
    <location>
        <begin position="774"/>
        <end position="817"/>
    </location>
</feature>
<feature type="compositionally biased region" description="Acidic residues" evidence="1">
    <location>
        <begin position="413"/>
        <end position="431"/>
    </location>
</feature>
<dbReference type="Gene3D" id="1.25.40.20">
    <property type="entry name" value="Ankyrin repeat-containing domain"/>
    <property type="match status" value="2"/>
</dbReference>
<organism evidence="2 3">
    <name type="scientific">Tritrichomonas musculus</name>
    <dbReference type="NCBI Taxonomy" id="1915356"/>
    <lineage>
        <taxon>Eukaryota</taxon>
        <taxon>Metamonada</taxon>
        <taxon>Parabasalia</taxon>
        <taxon>Tritrichomonadida</taxon>
        <taxon>Tritrichomonadidae</taxon>
        <taxon>Tritrichomonas</taxon>
    </lineage>
</organism>
<evidence type="ECO:0000256" key="1">
    <source>
        <dbReference type="SAM" id="MobiDB-lite"/>
    </source>
</evidence>
<feature type="compositionally biased region" description="Acidic residues" evidence="1">
    <location>
        <begin position="508"/>
        <end position="522"/>
    </location>
</feature>
<protein>
    <recommendedName>
        <fullName evidence="4">DUF3447 domain-containing protein</fullName>
    </recommendedName>
</protein>
<proteinExistence type="predicted"/>
<feature type="compositionally biased region" description="Polar residues" evidence="1">
    <location>
        <begin position="776"/>
        <end position="792"/>
    </location>
</feature>
<dbReference type="EMBL" id="JAPFFF010000003">
    <property type="protein sequence ID" value="KAK8895648.1"/>
    <property type="molecule type" value="Genomic_DNA"/>
</dbReference>
<dbReference type="InterPro" id="IPR036770">
    <property type="entry name" value="Ankyrin_rpt-contain_sf"/>
</dbReference>
<feature type="compositionally biased region" description="Low complexity" evidence="1">
    <location>
        <begin position="444"/>
        <end position="457"/>
    </location>
</feature>
<dbReference type="PANTHER" id="PTHR24157:SF3">
    <property type="entry name" value="ANKYRIN REPEAT, SAM AND BASIC LEUCINE ZIPPER DOMAIN-CONTAINING PROTEIN 1"/>
    <property type="match status" value="1"/>
</dbReference>
<evidence type="ECO:0000313" key="3">
    <source>
        <dbReference type="Proteomes" id="UP001470230"/>
    </source>
</evidence>
<name>A0ABR2KX69_9EUKA</name>
<dbReference type="InterPro" id="IPR002110">
    <property type="entry name" value="Ankyrin_rpt"/>
</dbReference>
<gene>
    <name evidence="2" type="ORF">M9Y10_024118</name>
</gene>
<evidence type="ECO:0008006" key="4">
    <source>
        <dbReference type="Google" id="ProtNLM"/>
    </source>
</evidence>
<feature type="compositionally biased region" description="Basic and acidic residues" evidence="1">
    <location>
        <begin position="458"/>
        <end position="475"/>
    </location>
</feature>
<sequence length="817" mass="94540">MLIPPEIYAEIQELVELQEHLYDLCDQNYEEFLKYLSESPFLSNEDYVRKLLLCIYSAFRFNFKNTTTLCNVLVEIKDYLQKYLPSDEIVMNLRNNAARVALYECGIIDISSIFKDSHFNFFCFRFFYPELKAYDEKFYETMLRENRSLRNSMNYLAKDEARHKELRRLGKSEHRITQIIRNDDIDAFQEFISLQNFALTEQIPYSAYDTNDFANNEEKMPYLVECSAFYGSIKIFKYIFMSLQSMNIELPTTLPSFAVAGGNYDIIHIVEEHLKKNNNNLENVDRHNAPLGLLNNSDDDDNYLIDQRINEIQAILGHLKSRNQNNVDEFIGFFNQKRKELSSFSRSIVIQAAIEFHRNNVLDYIIENYSPKAEKMLKSAQTFNSCITFLNFYQMLEFLTSDEDKDKINSSEENTDDDYISENSDDNEENNTDASHDDDKNSNEDNNNNDNESQNTDGNKDDNDNVKMTETDVKAVDSSNNGNGNDNNGNQDDNVNVNNHDNNHDDNEINDDDHLEADDNGEEENKNEIEIEEPWVFDINLSPRNGLPPLIQSVFESRVDVVRFLLFTKDINVNITTHEGYSPLISAAMYGNLSIVKLLCEVKKDEIDFSKSTTDGSTALMIACSYGWLSIVQYLTSLKKSPKTDNVNGKDEDINSNNNNSQNDLPNKDDNKTSNDNDNDIKNEDHNDDSKEADEFVFDINHTNKRGQSSFLFACMKGHIEIVKFLASFPNIKMVQNGLYPDQIAEHFNHQNVVDFLNINSLYLKQKKEMEDEVVNKSNSHNTYPIANNFQQRSDEYDYYSDNSSDGDDNDNYDNVE</sequence>
<evidence type="ECO:0000313" key="2">
    <source>
        <dbReference type="EMBL" id="KAK8895648.1"/>
    </source>
</evidence>
<feature type="region of interest" description="Disordered" evidence="1">
    <location>
        <begin position="406"/>
        <end position="529"/>
    </location>
</feature>
<comment type="caution">
    <text evidence="2">The sequence shown here is derived from an EMBL/GenBank/DDBJ whole genome shotgun (WGS) entry which is preliminary data.</text>
</comment>
<feature type="compositionally biased region" description="Basic and acidic residues" evidence="1">
    <location>
        <begin position="666"/>
        <end position="690"/>
    </location>
</feature>
<feature type="compositionally biased region" description="Basic and acidic residues" evidence="1">
    <location>
        <begin position="434"/>
        <end position="443"/>
    </location>
</feature>
<dbReference type="SUPFAM" id="SSF48403">
    <property type="entry name" value="Ankyrin repeat"/>
    <property type="match status" value="1"/>
</dbReference>
<accession>A0ABR2KX69</accession>
<dbReference type="PANTHER" id="PTHR24157">
    <property type="entry name" value="ANKYRIN REPEAT, SAM AND BASIC LEUCINE ZIPPER DOMAIN-CONTAINING PROTEIN 1"/>
    <property type="match status" value="1"/>
</dbReference>
<dbReference type="Proteomes" id="UP001470230">
    <property type="component" value="Unassembled WGS sequence"/>
</dbReference>
<dbReference type="SMART" id="SM00248">
    <property type="entry name" value="ANK"/>
    <property type="match status" value="4"/>
</dbReference>
<keyword evidence="3" id="KW-1185">Reference proteome</keyword>
<dbReference type="Pfam" id="PF12796">
    <property type="entry name" value="Ank_2"/>
    <property type="match status" value="1"/>
</dbReference>
<feature type="compositionally biased region" description="Low complexity" evidence="1">
    <location>
        <begin position="476"/>
        <end position="500"/>
    </location>
</feature>
<feature type="compositionally biased region" description="Low complexity" evidence="1">
    <location>
        <begin position="655"/>
        <end position="665"/>
    </location>
</feature>